<dbReference type="OrthoDB" id="796912at2"/>
<reference evidence="2 3" key="1">
    <citation type="submission" date="2016-10" db="EMBL/GenBank/DDBJ databases">
        <authorList>
            <person name="de Groot N.N."/>
        </authorList>
    </citation>
    <scope>NUCLEOTIDE SEQUENCE [LARGE SCALE GENOMIC DNA]</scope>
    <source>
        <strain evidence="2 3">CGMCC 1.9159</strain>
    </source>
</reference>
<dbReference type="Proteomes" id="UP000199475">
    <property type="component" value="Unassembled WGS sequence"/>
</dbReference>
<evidence type="ECO:0000313" key="3">
    <source>
        <dbReference type="Proteomes" id="UP000199475"/>
    </source>
</evidence>
<dbReference type="AlphaFoldDB" id="A0A1G9LST0"/>
<gene>
    <name evidence="2" type="ORF">SAMN04488242_2307</name>
</gene>
<evidence type="ECO:0000313" key="2">
    <source>
        <dbReference type="EMBL" id="SDL65019.1"/>
    </source>
</evidence>
<organism evidence="2 3">
    <name type="scientific">Tessaracoccus oleiagri</name>
    <dbReference type="NCBI Taxonomy" id="686624"/>
    <lineage>
        <taxon>Bacteria</taxon>
        <taxon>Bacillati</taxon>
        <taxon>Actinomycetota</taxon>
        <taxon>Actinomycetes</taxon>
        <taxon>Propionibacteriales</taxon>
        <taxon>Propionibacteriaceae</taxon>
        <taxon>Tessaracoccus</taxon>
    </lineage>
</organism>
<dbReference type="RefSeq" id="WP_143008287.1">
    <property type="nucleotide sequence ID" value="NZ_FNGP01000004.1"/>
</dbReference>
<evidence type="ECO:0008006" key="4">
    <source>
        <dbReference type="Google" id="ProtNLM"/>
    </source>
</evidence>
<protein>
    <recommendedName>
        <fullName evidence="4">Tetratricopeptide repeat-containing protein</fullName>
    </recommendedName>
</protein>
<dbReference type="EMBL" id="FNGP01000004">
    <property type="protein sequence ID" value="SDL65019.1"/>
    <property type="molecule type" value="Genomic_DNA"/>
</dbReference>
<evidence type="ECO:0000256" key="1">
    <source>
        <dbReference type="SAM" id="MobiDB-lite"/>
    </source>
</evidence>
<accession>A0A1G9LST0</accession>
<keyword evidence="3" id="KW-1185">Reference proteome</keyword>
<proteinExistence type="predicted"/>
<name>A0A1G9LST0_9ACTN</name>
<sequence length="187" mass="20723">MADHRSAVPLDNPRWATLGTRNGPGAQRVRDALLTLLDAPSEMAVFNEMWPEICSDDTTFDAAYAAAPYLVSMAELAPMQNAVEYLIVLGLIETYAQVVPEDLESAYRDALRDATELALRRLDECSIDHTLRYLLGAVAAFRGRRDLAGALVDIDLVQETCPSCGTLIFPSELQQITHRDSREVRDQ</sequence>
<dbReference type="STRING" id="686624.SAMN04488242_2307"/>
<feature type="region of interest" description="Disordered" evidence="1">
    <location>
        <begin position="1"/>
        <end position="23"/>
    </location>
</feature>